<feature type="region of interest" description="Disordered" evidence="1">
    <location>
        <begin position="231"/>
        <end position="293"/>
    </location>
</feature>
<feature type="compositionally biased region" description="Polar residues" evidence="1">
    <location>
        <begin position="1"/>
        <end position="23"/>
    </location>
</feature>
<sequence length="293" mass="30945">MSQQPQSAKRMRSNTSNEFTPQTAPALRGRPSQLDVAGAADVNVALYSHSHSHSHSANVNVNVYDSTFATIPSTRQDVGYSSYVSAAQHNDYPAAAYGEPYDPHPHANSYTIAHGLPPPSDYSAAFAGYYSPDIVSSIQNPPFSPVTARNSTSTGAETYSPSPIPGSSAATSLSDLQGHSAGSVPPHGLSQQFDDVYGSQSVPHPTTHHAQTLSYPDAVVNSQYTPPSEAVINSQYSIPPPNRTGANGHHQSPALPEPDEGDSDEDAQGETADEADSIGVRNHLPAPNISRTF</sequence>
<comment type="caution">
    <text evidence="2">The sequence shown here is derived from an EMBL/GenBank/DDBJ whole genome shotgun (WGS) entry which is preliminary data.</text>
</comment>
<evidence type="ECO:0000313" key="3">
    <source>
        <dbReference type="Proteomes" id="UP000758603"/>
    </source>
</evidence>
<reference evidence="2" key="1">
    <citation type="journal article" date="2021" name="Nat. Commun.">
        <title>Genetic determinants of endophytism in the Arabidopsis root mycobiome.</title>
        <authorList>
            <person name="Mesny F."/>
            <person name="Miyauchi S."/>
            <person name="Thiergart T."/>
            <person name="Pickel B."/>
            <person name="Atanasova L."/>
            <person name="Karlsson M."/>
            <person name="Huettel B."/>
            <person name="Barry K.W."/>
            <person name="Haridas S."/>
            <person name="Chen C."/>
            <person name="Bauer D."/>
            <person name="Andreopoulos W."/>
            <person name="Pangilinan J."/>
            <person name="LaButti K."/>
            <person name="Riley R."/>
            <person name="Lipzen A."/>
            <person name="Clum A."/>
            <person name="Drula E."/>
            <person name="Henrissat B."/>
            <person name="Kohler A."/>
            <person name="Grigoriev I.V."/>
            <person name="Martin F.M."/>
            <person name="Hacquard S."/>
        </authorList>
    </citation>
    <scope>NUCLEOTIDE SEQUENCE</scope>
    <source>
        <strain evidence="2">MPI-SDFR-AT-0073</strain>
    </source>
</reference>
<feature type="region of interest" description="Disordered" evidence="1">
    <location>
        <begin position="1"/>
        <end position="35"/>
    </location>
</feature>
<feature type="region of interest" description="Disordered" evidence="1">
    <location>
        <begin position="141"/>
        <end position="210"/>
    </location>
</feature>
<dbReference type="GeneID" id="70124063"/>
<evidence type="ECO:0000313" key="2">
    <source>
        <dbReference type="EMBL" id="KAH6656611.1"/>
    </source>
</evidence>
<protein>
    <submittedName>
        <fullName evidence="2">Uncharacterized protein</fullName>
    </submittedName>
</protein>
<dbReference type="RefSeq" id="XP_045960845.1">
    <property type="nucleotide sequence ID" value="XM_046095170.1"/>
</dbReference>
<evidence type="ECO:0000256" key="1">
    <source>
        <dbReference type="SAM" id="MobiDB-lite"/>
    </source>
</evidence>
<proteinExistence type="predicted"/>
<feature type="compositionally biased region" description="Polar residues" evidence="1">
    <location>
        <begin position="189"/>
        <end position="210"/>
    </location>
</feature>
<dbReference type="Proteomes" id="UP000758603">
    <property type="component" value="Unassembled WGS sequence"/>
</dbReference>
<feature type="compositionally biased region" description="Polar residues" evidence="1">
    <location>
        <begin position="141"/>
        <end position="161"/>
    </location>
</feature>
<gene>
    <name evidence="2" type="ORF">BKA67DRAFT_160242</name>
</gene>
<feature type="compositionally biased region" description="Acidic residues" evidence="1">
    <location>
        <begin position="257"/>
        <end position="276"/>
    </location>
</feature>
<dbReference type="AlphaFoldDB" id="A0A9P8UR05"/>
<organism evidence="2 3">
    <name type="scientific">Truncatella angustata</name>
    <dbReference type="NCBI Taxonomy" id="152316"/>
    <lineage>
        <taxon>Eukaryota</taxon>
        <taxon>Fungi</taxon>
        <taxon>Dikarya</taxon>
        <taxon>Ascomycota</taxon>
        <taxon>Pezizomycotina</taxon>
        <taxon>Sordariomycetes</taxon>
        <taxon>Xylariomycetidae</taxon>
        <taxon>Amphisphaeriales</taxon>
        <taxon>Sporocadaceae</taxon>
        <taxon>Truncatella</taxon>
    </lineage>
</organism>
<accession>A0A9P8UR05</accession>
<name>A0A9P8UR05_9PEZI</name>
<keyword evidence="3" id="KW-1185">Reference proteome</keyword>
<dbReference type="EMBL" id="JAGPXC010000002">
    <property type="protein sequence ID" value="KAH6656611.1"/>
    <property type="molecule type" value="Genomic_DNA"/>
</dbReference>
<dbReference type="OrthoDB" id="4666956at2759"/>
<feature type="compositionally biased region" description="Polar residues" evidence="1">
    <location>
        <begin position="168"/>
        <end position="177"/>
    </location>
</feature>